<keyword evidence="1" id="KW-0732">Signal</keyword>
<dbReference type="Pfam" id="PF01433">
    <property type="entry name" value="Peptidase_M1"/>
    <property type="match status" value="1"/>
</dbReference>
<evidence type="ECO:0000256" key="1">
    <source>
        <dbReference type="SAM" id="SignalP"/>
    </source>
</evidence>
<reference evidence="4" key="1">
    <citation type="submission" date="2021-03" db="EMBL/GenBank/DDBJ databases">
        <title>Assistant Professor.</title>
        <authorList>
            <person name="Huq M.A."/>
        </authorList>
    </citation>
    <scope>NUCLEOTIDE SEQUENCE [LARGE SCALE GENOMIC DNA]</scope>
    <source>
        <strain evidence="4">MAH-28</strain>
    </source>
</reference>
<organism evidence="3 4">
    <name type="scientific">Chitinophaga chungangae</name>
    <dbReference type="NCBI Taxonomy" id="2821488"/>
    <lineage>
        <taxon>Bacteria</taxon>
        <taxon>Pseudomonadati</taxon>
        <taxon>Bacteroidota</taxon>
        <taxon>Chitinophagia</taxon>
        <taxon>Chitinophagales</taxon>
        <taxon>Chitinophagaceae</taxon>
        <taxon>Chitinophaga</taxon>
    </lineage>
</organism>
<dbReference type="SUPFAM" id="SSF55486">
    <property type="entry name" value="Metalloproteases ('zincins'), catalytic domain"/>
    <property type="match status" value="1"/>
</dbReference>
<dbReference type="InterPro" id="IPR027268">
    <property type="entry name" value="Peptidase_M4/M1_CTD_sf"/>
</dbReference>
<feature type="chain" id="PRO_5047487141" evidence="1">
    <location>
        <begin position="21"/>
        <end position="625"/>
    </location>
</feature>
<evidence type="ECO:0000259" key="2">
    <source>
        <dbReference type="Pfam" id="PF01433"/>
    </source>
</evidence>
<dbReference type="Proteomes" id="UP000679126">
    <property type="component" value="Unassembled WGS sequence"/>
</dbReference>
<protein>
    <submittedName>
        <fullName evidence="3">M1 family metallopeptidase</fullName>
    </submittedName>
</protein>
<comment type="caution">
    <text evidence="3">The sequence shown here is derived from an EMBL/GenBank/DDBJ whole genome shotgun (WGS) entry which is preliminary data.</text>
</comment>
<accession>A0ABS3Y8M6</accession>
<feature type="signal peptide" evidence="1">
    <location>
        <begin position="1"/>
        <end position="20"/>
    </location>
</feature>
<dbReference type="RefSeq" id="WP_209142170.1">
    <property type="nucleotide sequence ID" value="NZ_JAGHKP010000001.1"/>
</dbReference>
<dbReference type="CDD" id="cd09604">
    <property type="entry name" value="M1_APN_like"/>
    <property type="match status" value="1"/>
</dbReference>
<evidence type="ECO:0000313" key="3">
    <source>
        <dbReference type="EMBL" id="MBO9150683.1"/>
    </source>
</evidence>
<sequence>MSKSIIPALFFLLGASSAMAQADRWQQRVKYDMDIRMDVKNHQFTGKQQLEYTNNSPDTLSRVFYHLQWNAFQPNSMMDVRSRELGKIIIGKDSKGVDRHDWDSRVTDRISKLQPNEIGYQKVRSLTMDGRQQQFRTEETILVVDLDKPILPKTTVTFNMEFDAQVPVQIRRSGRNNKEGVDYSMSQWYPKMAEYDYEGWHPTPYIAREFYGVWGDFDVKITIDKNYVLAATGYLQNPQQIGYGYETKSSKVTRPAGNTLTWHFNAPNVHDFVWAADPDYKHITQPVDGFTAHFFYIENDTTKNTWPQLAKMIPVAYEYIKKHYGAYPYKQYSFIQGGDGGMEYPMATLIMGNGKMDGLYGVAIHEWMHSWYQGMLGTNESLYPWMDEGFTTFAEDNTIGNTVDSLAGKWPHAPSYRNYFALVRSGFEEPISTHADHFNTNYAYSISSYSKGAIFLEQLGYVIGAANRDAGLLRYYQEWRFKHPNANDFIRVMEKQSGIQLDWYLEYMRNTTKHIDYALDSINEVNGKTVVTLRRVGEFPMPIDLQVELKDGRKELHYIPLTIMFGNKPAENADEKRIVHDGWRWTHPTYTLTIDTPISQLKSIDIDPSMRMADVNRNNNKAVDE</sequence>
<dbReference type="PANTHER" id="PTHR45726:SF3">
    <property type="entry name" value="LEUKOTRIENE A-4 HYDROLASE"/>
    <property type="match status" value="1"/>
</dbReference>
<name>A0ABS3Y8M6_9BACT</name>
<dbReference type="InterPro" id="IPR034015">
    <property type="entry name" value="M1_LTA4H"/>
</dbReference>
<dbReference type="InterPro" id="IPR014782">
    <property type="entry name" value="Peptidase_M1_dom"/>
</dbReference>
<proteinExistence type="predicted"/>
<gene>
    <name evidence="3" type="ORF">J7I43_00570</name>
</gene>
<dbReference type="PANTHER" id="PTHR45726">
    <property type="entry name" value="LEUKOTRIENE A-4 HYDROLASE"/>
    <property type="match status" value="1"/>
</dbReference>
<dbReference type="EMBL" id="JAGHKP010000001">
    <property type="protein sequence ID" value="MBO9150683.1"/>
    <property type="molecule type" value="Genomic_DNA"/>
</dbReference>
<evidence type="ECO:0000313" key="4">
    <source>
        <dbReference type="Proteomes" id="UP000679126"/>
    </source>
</evidence>
<feature type="domain" description="Peptidase M1 membrane alanine aminopeptidase" evidence="2">
    <location>
        <begin position="359"/>
        <end position="503"/>
    </location>
</feature>
<keyword evidence="4" id="KW-1185">Reference proteome</keyword>
<dbReference type="Gene3D" id="1.10.390.10">
    <property type="entry name" value="Neutral Protease Domain 2"/>
    <property type="match status" value="1"/>
</dbReference>